<keyword evidence="7" id="KW-0067">ATP-binding</keyword>
<feature type="domain" description="Histidine kinase" evidence="9">
    <location>
        <begin position="269"/>
        <end position="485"/>
    </location>
</feature>
<dbReference type="SMART" id="SM00388">
    <property type="entry name" value="HisKA"/>
    <property type="match status" value="1"/>
</dbReference>
<dbReference type="EMBL" id="JBHTCA010000001">
    <property type="protein sequence ID" value="MFC7407665.1"/>
    <property type="molecule type" value="Genomic_DNA"/>
</dbReference>
<organism evidence="10 11">
    <name type="scientific">Hydrogenophaga atypica</name>
    <dbReference type="NCBI Taxonomy" id="249409"/>
    <lineage>
        <taxon>Bacteria</taxon>
        <taxon>Pseudomonadati</taxon>
        <taxon>Pseudomonadota</taxon>
        <taxon>Betaproteobacteria</taxon>
        <taxon>Burkholderiales</taxon>
        <taxon>Comamonadaceae</taxon>
        <taxon>Hydrogenophaga</taxon>
    </lineage>
</organism>
<dbReference type="InterPro" id="IPR036890">
    <property type="entry name" value="HATPase_C_sf"/>
</dbReference>
<evidence type="ECO:0000259" key="9">
    <source>
        <dbReference type="PROSITE" id="PS50109"/>
    </source>
</evidence>
<dbReference type="PROSITE" id="PS50109">
    <property type="entry name" value="HIS_KIN"/>
    <property type="match status" value="1"/>
</dbReference>
<name>A0ABW2QDW8_9BURK</name>
<dbReference type="InterPro" id="IPR036097">
    <property type="entry name" value="HisK_dim/P_sf"/>
</dbReference>
<dbReference type="Gene3D" id="3.30.565.10">
    <property type="entry name" value="Histidine kinase-like ATPase, C-terminal domain"/>
    <property type="match status" value="1"/>
</dbReference>
<evidence type="ECO:0000256" key="2">
    <source>
        <dbReference type="ARBA" id="ARBA00012438"/>
    </source>
</evidence>
<dbReference type="SMART" id="SM00387">
    <property type="entry name" value="HATPase_c"/>
    <property type="match status" value="1"/>
</dbReference>
<keyword evidence="3" id="KW-0597">Phosphoprotein</keyword>
<dbReference type="Proteomes" id="UP001596501">
    <property type="component" value="Unassembled WGS sequence"/>
</dbReference>
<evidence type="ECO:0000256" key="7">
    <source>
        <dbReference type="ARBA" id="ARBA00022840"/>
    </source>
</evidence>
<accession>A0ABW2QDW8</accession>
<dbReference type="Pfam" id="PF02518">
    <property type="entry name" value="HATPase_c"/>
    <property type="match status" value="1"/>
</dbReference>
<keyword evidence="6 10" id="KW-0418">Kinase</keyword>
<proteinExistence type="predicted"/>
<dbReference type="PANTHER" id="PTHR43065">
    <property type="entry name" value="SENSOR HISTIDINE KINASE"/>
    <property type="match status" value="1"/>
</dbReference>
<sequence>MLRPTPFHTLLWLGAALLAALGAGLLVRAELQRQREAFDTDARIVHRLLSQRVVQHDAVLATLALLQPVRDGEHAEQRLPAVFPQVLHARRRSESEAWPQASLTQAETTSRARRRAALGAVDLAQGRYELVTAAGTGAYALLIDLKQTVPWDEWPMTPASSPVRVRLVLGDTHFTIQPGREHAPSPGWTFGFSKVLASDSQPFDVQADVTLGWSALPWWRMLSWATLVLAAAYAWQAWRRQTTERRRAEELLRLGQVARLNTLGELAAGVAHELNQPLTAVLANTQAAQRLLDDESPDLLLAQTAMTQAAEQARRAAEVVGRLRRVVERPDTQGATAPTPLEQAARSALHLLEPEFKRRQASVALAAEAAPTVLADPVALEQIVHNLLMNALQALEQVAPEQRQIRLTLGQEAAEGLLQVSDSGPGIPPDVLPRLFQPFFSTRAGGLGLGLSLCETLAVGMGGSLSARNAPPLGAEFTLRLPLAQ</sequence>
<dbReference type="InterPro" id="IPR003594">
    <property type="entry name" value="HATPase_dom"/>
</dbReference>
<dbReference type="InterPro" id="IPR004358">
    <property type="entry name" value="Sig_transdc_His_kin-like_C"/>
</dbReference>
<evidence type="ECO:0000256" key="8">
    <source>
        <dbReference type="ARBA" id="ARBA00023012"/>
    </source>
</evidence>
<evidence type="ECO:0000256" key="1">
    <source>
        <dbReference type="ARBA" id="ARBA00000085"/>
    </source>
</evidence>
<dbReference type="EC" id="2.7.13.3" evidence="2"/>
<dbReference type="Gene3D" id="1.10.287.130">
    <property type="match status" value="1"/>
</dbReference>
<dbReference type="PANTHER" id="PTHR43065:SF46">
    <property type="entry name" value="C4-DICARBOXYLATE TRANSPORT SENSOR PROTEIN DCTB"/>
    <property type="match status" value="1"/>
</dbReference>
<dbReference type="Pfam" id="PF00512">
    <property type="entry name" value="HisKA"/>
    <property type="match status" value="1"/>
</dbReference>
<dbReference type="GO" id="GO:0016301">
    <property type="term" value="F:kinase activity"/>
    <property type="evidence" value="ECO:0007669"/>
    <property type="project" value="UniProtKB-KW"/>
</dbReference>
<evidence type="ECO:0000256" key="5">
    <source>
        <dbReference type="ARBA" id="ARBA00022741"/>
    </source>
</evidence>
<keyword evidence="11" id="KW-1185">Reference proteome</keyword>
<comment type="caution">
    <text evidence="10">The sequence shown here is derived from an EMBL/GenBank/DDBJ whole genome shotgun (WGS) entry which is preliminary data.</text>
</comment>
<dbReference type="RefSeq" id="WP_382219423.1">
    <property type="nucleotide sequence ID" value="NZ_JBHTCA010000001.1"/>
</dbReference>
<evidence type="ECO:0000313" key="10">
    <source>
        <dbReference type="EMBL" id="MFC7407665.1"/>
    </source>
</evidence>
<keyword evidence="5" id="KW-0547">Nucleotide-binding</keyword>
<reference evidence="11" key="1">
    <citation type="journal article" date="2019" name="Int. J. Syst. Evol. Microbiol.">
        <title>The Global Catalogue of Microorganisms (GCM) 10K type strain sequencing project: providing services to taxonomists for standard genome sequencing and annotation.</title>
        <authorList>
            <consortium name="The Broad Institute Genomics Platform"/>
            <consortium name="The Broad Institute Genome Sequencing Center for Infectious Disease"/>
            <person name="Wu L."/>
            <person name="Ma J."/>
        </authorList>
    </citation>
    <scope>NUCLEOTIDE SEQUENCE [LARGE SCALE GENOMIC DNA]</scope>
    <source>
        <strain evidence="11">CGMCC 1.12371</strain>
    </source>
</reference>
<dbReference type="SUPFAM" id="SSF47384">
    <property type="entry name" value="Homodimeric domain of signal transducing histidine kinase"/>
    <property type="match status" value="1"/>
</dbReference>
<protein>
    <recommendedName>
        <fullName evidence="2">histidine kinase</fullName>
        <ecNumber evidence="2">2.7.13.3</ecNumber>
    </recommendedName>
</protein>
<dbReference type="InterPro" id="IPR005467">
    <property type="entry name" value="His_kinase_dom"/>
</dbReference>
<evidence type="ECO:0000256" key="4">
    <source>
        <dbReference type="ARBA" id="ARBA00022679"/>
    </source>
</evidence>
<dbReference type="InterPro" id="IPR003661">
    <property type="entry name" value="HisK_dim/P_dom"/>
</dbReference>
<comment type="catalytic activity">
    <reaction evidence="1">
        <text>ATP + protein L-histidine = ADP + protein N-phospho-L-histidine.</text>
        <dbReference type="EC" id="2.7.13.3"/>
    </reaction>
</comment>
<dbReference type="CDD" id="cd00082">
    <property type="entry name" value="HisKA"/>
    <property type="match status" value="1"/>
</dbReference>
<gene>
    <name evidence="10" type="ORF">ACFQPB_02185</name>
</gene>
<evidence type="ECO:0000256" key="6">
    <source>
        <dbReference type="ARBA" id="ARBA00022777"/>
    </source>
</evidence>
<evidence type="ECO:0000256" key="3">
    <source>
        <dbReference type="ARBA" id="ARBA00022553"/>
    </source>
</evidence>
<evidence type="ECO:0000313" key="11">
    <source>
        <dbReference type="Proteomes" id="UP001596501"/>
    </source>
</evidence>
<keyword evidence="8" id="KW-0902">Two-component regulatory system</keyword>
<dbReference type="SUPFAM" id="SSF55874">
    <property type="entry name" value="ATPase domain of HSP90 chaperone/DNA topoisomerase II/histidine kinase"/>
    <property type="match status" value="1"/>
</dbReference>
<keyword evidence="4" id="KW-0808">Transferase</keyword>
<dbReference type="PRINTS" id="PR00344">
    <property type="entry name" value="BCTRLSENSOR"/>
</dbReference>